<organism evidence="1 2">
    <name type="scientific">PS1 clade bacterium</name>
    <dbReference type="NCBI Taxonomy" id="2175152"/>
    <lineage>
        <taxon>Bacteria</taxon>
        <taxon>Pseudomonadati</taxon>
        <taxon>Pseudomonadota</taxon>
        <taxon>Alphaproteobacteria</taxon>
        <taxon>PS1 clade</taxon>
    </lineage>
</organism>
<dbReference type="EMBL" id="QOQK01000003">
    <property type="protein sequence ID" value="RCL85285.1"/>
    <property type="molecule type" value="Genomic_DNA"/>
</dbReference>
<dbReference type="Proteomes" id="UP000252289">
    <property type="component" value="Unassembled WGS sequence"/>
</dbReference>
<protein>
    <recommendedName>
        <fullName evidence="3">DUF2946 domain-containing protein</fullName>
    </recommendedName>
</protein>
<accession>A0A368EMP8</accession>
<dbReference type="AlphaFoldDB" id="A0A368EMP8"/>
<evidence type="ECO:0000313" key="1">
    <source>
        <dbReference type="EMBL" id="RCL85285.1"/>
    </source>
</evidence>
<proteinExistence type="predicted"/>
<gene>
    <name evidence="1" type="ORF">DBW64_01295</name>
</gene>
<evidence type="ECO:0008006" key="3">
    <source>
        <dbReference type="Google" id="ProtNLM"/>
    </source>
</evidence>
<reference evidence="1 2" key="1">
    <citation type="journal article" date="2018" name="Microbiome">
        <title>Fine metagenomic profile of the Mediterranean stratified and mixed water columns revealed by assembly and recruitment.</title>
        <authorList>
            <person name="Haro-Moreno J.M."/>
            <person name="Lopez-Perez M."/>
            <person name="De La Torre J.R."/>
            <person name="Picazo A."/>
            <person name="Camacho A."/>
            <person name="Rodriguez-Valera F."/>
        </authorList>
    </citation>
    <scope>NUCLEOTIDE SEQUENCE [LARGE SCALE GENOMIC DNA]</scope>
    <source>
        <strain evidence="1">MED-G50</strain>
    </source>
</reference>
<comment type="caution">
    <text evidence="1">The sequence shown here is derived from an EMBL/GenBank/DDBJ whole genome shotgun (WGS) entry which is preliminary data.</text>
</comment>
<name>A0A368EMP8_9PROT</name>
<evidence type="ECO:0000313" key="2">
    <source>
        <dbReference type="Proteomes" id="UP000252289"/>
    </source>
</evidence>
<sequence length="92" mass="10810">MRQLSKKIKLFFILSFIFASLHTHNHEEHHEHEANEDNFEINCLLCDLVKKSTVDVKVFLSNYHIEILVPSFTFYKSSNTTSFYPRGPPILL</sequence>